<accession>A0A376CUA4</accession>
<proteinExistence type="predicted"/>
<dbReference type="Proteomes" id="UP000254647">
    <property type="component" value="Unassembled WGS sequence"/>
</dbReference>
<keyword evidence="1" id="KW-0472">Membrane</keyword>
<evidence type="ECO:0000313" key="2">
    <source>
        <dbReference type="EMBL" id="STC75536.1"/>
    </source>
</evidence>
<keyword evidence="1" id="KW-0812">Transmembrane</keyword>
<organism evidence="2 3">
    <name type="scientific">Escherichia coli</name>
    <dbReference type="NCBI Taxonomy" id="562"/>
    <lineage>
        <taxon>Bacteria</taxon>
        <taxon>Pseudomonadati</taxon>
        <taxon>Pseudomonadota</taxon>
        <taxon>Gammaproteobacteria</taxon>
        <taxon>Enterobacterales</taxon>
        <taxon>Enterobacteriaceae</taxon>
        <taxon>Escherichia</taxon>
    </lineage>
</organism>
<dbReference type="AlphaFoldDB" id="A0A376CUA4"/>
<evidence type="ECO:0000313" key="3">
    <source>
        <dbReference type="Proteomes" id="UP000254647"/>
    </source>
</evidence>
<gene>
    <name evidence="2" type="ORF">NCTC10767_00826</name>
</gene>
<protein>
    <submittedName>
        <fullName evidence="2">Uncharacterized protein</fullName>
    </submittedName>
</protein>
<dbReference type="EMBL" id="UFXW01000004">
    <property type="protein sequence ID" value="STC75536.1"/>
    <property type="molecule type" value="Genomic_DNA"/>
</dbReference>
<evidence type="ECO:0000256" key="1">
    <source>
        <dbReference type="SAM" id="Phobius"/>
    </source>
</evidence>
<reference evidence="2 3" key="1">
    <citation type="submission" date="2018-06" db="EMBL/GenBank/DDBJ databases">
        <authorList>
            <consortium name="Pathogen Informatics"/>
            <person name="Doyle S."/>
        </authorList>
    </citation>
    <scope>NUCLEOTIDE SEQUENCE [LARGE SCALE GENOMIC DNA]</scope>
    <source>
        <strain evidence="2 3">NCTC10767</strain>
    </source>
</reference>
<feature type="transmembrane region" description="Helical" evidence="1">
    <location>
        <begin position="34"/>
        <end position="59"/>
    </location>
</feature>
<dbReference type="RefSeq" id="WP_338788390.1">
    <property type="nucleotide sequence ID" value="NZ_CP146939.1"/>
</dbReference>
<name>A0A376CUA4_ECOLX</name>
<keyword evidence="1" id="KW-1133">Transmembrane helix</keyword>
<sequence length="73" mass="8522">MTRNRAERRHHMVRLKKIRCRYRTAGDGSKKHQVFAFVLPVFVLVGCVGIDAIIMVPAYRKFVQKHAMRIKGK</sequence>